<dbReference type="AlphaFoldDB" id="A0AAV9W2P4"/>
<keyword evidence="2" id="KW-1185">Reference proteome</keyword>
<accession>A0AAV9W2P4</accession>
<proteinExistence type="predicted"/>
<organism evidence="1 2">
    <name type="scientific">Arthrobotrys musiformis</name>
    <dbReference type="NCBI Taxonomy" id="47236"/>
    <lineage>
        <taxon>Eukaryota</taxon>
        <taxon>Fungi</taxon>
        <taxon>Dikarya</taxon>
        <taxon>Ascomycota</taxon>
        <taxon>Pezizomycotina</taxon>
        <taxon>Orbiliomycetes</taxon>
        <taxon>Orbiliales</taxon>
        <taxon>Orbiliaceae</taxon>
        <taxon>Arthrobotrys</taxon>
    </lineage>
</organism>
<evidence type="ECO:0000313" key="2">
    <source>
        <dbReference type="Proteomes" id="UP001370758"/>
    </source>
</evidence>
<protein>
    <submittedName>
        <fullName evidence="1">Uncharacterized protein</fullName>
    </submittedName>
</protein>
<name>A0AAV9W2P4_9PEZI</name>
<evidence type="ECO:0000313" key="1">
    <source>
        <dbReference type="EMBL" id="KAK6499764.1"/>
    </source>
</evidence>
<comment type="caution">
    <text evidence="1">The sequence shown here is derived from an EMBL/GenBank/DDBJ whole genome shotgun (WGS) entry which is preliminary data.</text>
</comment>
<sequence length="100" mass="11178">MGLGEAFDSVRYQIVKVKNGASEDQMWSLRVNLTWGPNRKTTPRVLRDHGKTWAYGSRRHPSYQKVIQTDIIFAEQLREVRWSGGGGGGGGGVDTRIPHP</sequence>
<reference evidence="1 2" key="1">
    <citation type="submission" date="2023-08" db="EMBL/GenBank/DDBJ databases">
        <authorList>
            <person name="Palmer J.M."/>
        </authorList>
    </citation>
    <scope>NUCLEOTIDE SEQUENCE [LARGE SCALE GENOMIC DNA]</scope>
    <source>
        <strain evidence="1 2">TWF481</strain>
    </source>
</reference>
<gene>
    <name evidence="1" type="ORF">TWF481_010121</name>
</gene>
<dbReference type="Proteomes" id="UP001370758">
    <property type="component" value="Unassembled WGS sequence"/>
</dbReference>
<dbReference type="EMBL" id="JAVHJL010000007">
    <property type="protein sequence ID" value="KAK6499764.1"/>
    <property type="molecule type" value="Genomic_DNA"/>
</dbReference>